<evidence type="ECO:0000313" key="4">
    <source>
        <dbReference type="Proteomes" id="UP001198565"/>
    </source>
</evidence>
<keyword evidence="2" id="KW-1133">Transmembrane helix</keyword>
<dbReference type="EMBL" id="JAINVZ010000024">
    <property type="protein sequence ID" value="MBY8888456.1"/>
    <property type="molecule type" value="Genomic_DNA"/>
</dbReference>
<dbReference type="Proteomes" id="UP001198565">
    <property type="component" value="Unassembled WGS sequence"/>
</dbReference>
<proteinExistence type="predicted"/>
<feature type="transmembrane region" description="Helical" evidence="2">
    <location>
        <begin position="298"/>
        <end position="316"/>
    </location>
</feature>
<evidence type="ECO:0000256" key="2">
    <source>
        <dbReference type="SAM" id="Phobius"/>
    </source>
</evidence>
<organism evidence="3 4">
    <name type="scientific">Streptantibioticus parmotrematis</name>
    <dbReference type="NCBI Taxonomy" id="2873249"/>
    <lineage>
        <taxon>Bacteria</taxon>
        <taxon>Bacillati</taxon>
        <taxon>Actinomycetota</taxon>
        <taxon>Actinomycetes</taxon>
        <taxon>Kitasatosporales</taxon>
        <taxon>Streptomycetaceae</taxon>
        <taxon>Streptantibioticus</taxon>
    </lineage>
</organism>
<evidence type="ECO:0000256" key="1">
    <source>
        <dbReference type="SAM" id="MobiDB-lite"/>
    </source>
</evidence>
<keyword evidence="2" id="KW-0472">Membrane</keyword>
<protein>
    <recommendedName>
        <fullName evidence="5">Glycosyltransferase RgtA/B/C/D-like domain-containing protein</fullName>
    </recommendedName>
</protein>
<feature type="transmembrane region" description="Helical" evidence="2">
    <location>
        <begin position="257"/>
        <end position="278"/>
    </location>
</feature>
<gene>
    <name evidence="3" type="ORF">K7472_26965</name>
</gene>
<feature type="transmembrane region" description="Helical" evidence="2">
    <location>
        <begin position="378"/>
        <end position="401"/>
    </location>
</feature>
<feature type="transmembrane region" description="Helical" evidence="2">
    <location>
        <begin position="151"/>
        <end position="171"/>
    </location>
</feature>
<keyword evidence="4" id="KW-1185">Reference proteome</keyword>
<feature type="transmembrane region" description="Helical" evidence="2">
    <location>
        <begin position="323"/>
        <end position="340"/>
    </location>
</feature>
<dbReference type="RefSeq" id="WP_222981181.1">
    <property type="nucleotide sequence ID" value="NZ_JAINVZ010000024.1"/>
</dbReference>
<evidence type="ECO:0008006" key="5">
    <source>
        <dbReference type="Google" id="ProtNLM"/>
    </source>
</evidence>
<evidence type="ECO:0000313" key="3">
    <source>
        <dbReference type="EMBL" id="MBY8888456.1"/>
    </source>
</evidence>
<feature type="transmembrane region" description="Helical" evidence="2">
    <location>
        <begin position="46"/>
        <end position="67"/>
    </location>
</feature>
<sequence length="537" mass="58162">MEAVAPEEVGEASPVTTPAGDEDSGFPAAVRRAVAGWRSGGVGHRAAVAAAAVSVLLLLLLAVRLPWAGDLGIHAATVDRLRTDLTDPGDPLVKADVDSPYFSPWMLTLAVLARVTGLATFTVLRFAALVGLVLVVTGVGHFTRTFTRHRAAVPLAVLSVLFLQGWTAFAWSGFPGLLSLGLCLAYPSTLAIGIAFHLWALLRKGLERRWGWGPFLWLGLLLGAQMLIHQFTGLVTVLGLLSILLGARPWPDRTTWLRVGAGCAVALALVLAWPYYSFFSLLSAGNLNPIHRALYQHLWSHYGLVLLGVAALALRLRRDRRDPLVLFFVLGAVPFALGGLTHQWAWARVLPAVMLPAQIALAVEVTRVRGTRWARASFAAVTAVVLLAGAWAQAGTLNYVLRPQALPSSLADRPYPKPWPSVTWATHYVRPGQVVMTGDYYVLRMLPAYGPYTVESAYPDFFLPDEQQRADATKRYFAAHTTPAQRAAVLAHYGVRWVVAPVGYHGLATDPSLVAKATDPAHRLRLYEVRSTAAARG</sequence>
<comment type="caution">
    <text evidence="3">The sequence shown here is derived from an EMBL/GenBank/DDBJ whole genome shotgun (WGS) entry which is preliminary data.</text>
</comment>
<name>A0ABS7QZ24_9ACTN</name>
<feature type="transmembrane region" description="Helical" evidence="2">
    <location>
        <begin position="177"/>
        <end position="198"/>
    </location>
</feature>
<feature type="transmembrane region" description="Helical" evidence="2">
    <location>
        <begin position="111"/>
        <end position="139"/>
    </location>
</feature>
<feature type="transmembrane region" description="Helical" evidence="2">
    <location>
        <begin position="210"/>
        <end position="228"/>
    </location>
</feature>
<reference evidence="3 4" key="1">
    <citation type="submission" date="2021-08" db="EMBL/GenBank/DDBJ databases">
        <title>Streptomyces sp. PTM05 isolated from lichen.</title>
        <authorList>
            <person name="Somphong A."/>
            <person name="Phongsopitanun W."/>
            <person name="Tanasupawat S."/>
        </authorList>
    </citation>
    <scope>NUCLEOTIDE SEQUENCE [LARGE SCALE GENOMIC DNA]</scope>
    <source>
        <strain evidence="3 4">Ptm05</strain>
    </source>
</reference>
<keyword evidence="2" id="KW-0812">Transmembrane</keyword>
<feature type="transmembrane region" description="Helical" evidence="2">
    <location>
        <begin position="234"/>
        <end position="250"/>
    </location>
</feature>
<feature type="region of interest" description="Disordered" evidence="1">
    <location>
        <begin position="1"/>
        <end position="24"/>
    </location>
</feature>
<feature type="transmembrane region" description="Helical" evidence="2">
    <location>
        <begin position="346"/>
        <end position="366"/>
    </location>
</feature>
<accession>A0ABS7QZ24</accession>